<dbReference type="InterPro" id="IPR023214">
    <property type="entry name" value="HAD_sf"/>
</dbReference>
<dbReference type="InterPro" id="IPR006328">
    <property type="entry name" value="2-HAD"/>
</dbReference>
<comment type="caution">
    <text evidence="3">The sequence shown here is derived from an EMBL/GenBank/DDBJ whole genome shotgun (WGS) entry which is preliminary data.</text>
</comment>
<dbReference type="RefSeq" id="WP_150407024.1">
    <property type="nucleotide sequence ID" value="NZ_VXLC01000027.1"/>
</dbReference>
<reference evidence="3 4" key="1">
    <citation type="submission" date="2019-09" db="EMBL/GenBank/DDBJ databases">
        <authorList>
            <person name="Wang X."/>
        </authorList>
    </citation>
    <scope>NUCLEOTIDE SEQUENCE [LARGE SCALE GENOMIC DNA]</scope>
    <source>
        <strain evidence="3 4">CICC 11023</strain>
    </source>
</reference>
<dbReference type="InterPro" id="IPR051540">
    <property type="entry name" value="S-2-haloacid_dehalogenase"/>
</dbReference>
<gene>
    <name evidence="3" type="ORF">F3087_38220</name>
</gene>
<dbReference type="PRINTS" id="PR00413">
    <property type="entry name" value="HADHALOGNASE"/>
</dbReference>
<evidence type="ECO:0000313" key="4">
    <source>
        <dbReference type="Proteomes" id="UP000323876"/>
    </source>
</evidence>
<proteinExistence type="inferred from homology"/>
<dbReference type="Pfam" id="PF00702">
    <property type="entry name" value="Hydrolase"/>
    <property type="match status" value="1"/>
</dbReference>
<dbReference type="SFLD" id="SFLDS00003">
    <property type="entry name" value="Haloacid_Dehalogenase"/>
    <property type="match status" value="1"/>
</dbReference>
<name>A0A5N0E3V7_9NOCA</name>
<dbReference type="PANTHER" id="PTHR43316">
    <property type="entry name" value="HYDROLASE, HALOACID DELAHOGENASE-RELATED"/>
    <property type="match status" value="1"/>
</dbReference>
<accession>A0A5N0E3V7</accession>
<evidence type="ECO:0000313" key="3">
    <source>
        <dbReference type="EMBL" id="KAA8883039.1"/>
    </source>
</evidence>
<dbReference type="SUPFAM" id="SSF56784">
    <property type="entry name" value="HAD-like"/>
    <property type="match status" value="1"/>
</dbReference>
<comment type="similarity">
    <text evidence="1">Belongs to the HAD-like hydrolase superfamily. S-2-haloalkanoic acid dehalogenase family.</text>
</comment>
<organism evidence="3 4">
    <name type="scientific">Nocardia colli</name>
    <dbReference type="NCBI Taxonomy" id="2545717"/>
    <lineage>
        <taxon>Bacteria</taxon>
        <taxon>Bacillati</taxon>
        <taxon>Actinomycetota</taxon>
        <taxon>Actinomycetes</taxon>
        <taxon>Mycobacteriales</taxon>
        <taxon>Nocardiaceae</taxon>
        <taxon>Nocardia</taxon>
    </lineage>
</organism>
<protein>
    <submittedName>
        <fullName evidence="3">Haloacid dehalogenase type II</fullName>
    </submittedName>
</protein>
<evidence type="ECO:0000256" key="1">
    <source>
        <dbReference type="ARBA" id="ARBA00008106"/>
    </source>
</evidence>
<dbReference type="OrthoDB" id="3774052at2"/>
<dbReference type="NCBIfam" id="TIGR01428">
    <property type="entry name" value="HAD_type_II"/>
    <property type="match status" value="1"/>
</dbReference>
<keyword evidence="4" id="KW-1185">Reference proteome</keyword>
<evidence type="ECO:0000256" key="2">
    <source>
        <dbReference type="ARBA" id="ARBA00022801"/>
    </source>
</evidence>
<dbReference type="SFLD" id="SFLDG01129">
    <property type="entry name" value="C1.5:_HAD__Beta-PGM__Phosphata"/>
    <property type="match status" value="1"/>
</dbReference>
<dbReference type="Proteomes" id="UP000323876">
    <property type="component" value="Unassembled WGS sequence"/>
</dbReference>
<dbReference type="CDD" id="cd02588">
    <property type="entry name" value="HAD_L2-DEX"/>
    <property type="match status" value="1"/>
</dbReference>
<dbReference type="InterPro" id="IPR023198">
    <property type="entry name" value="PGP-like_dom2"/>
</dbReference>
<dbReference type="EMBL" id="VXLC01000027">
    <property type="protein sequence ID" value="KAA8883039.1"/>
    <property type="molecule type" value="Genomic_DNA"/>
</dbReference>
<dbReference type="AlphaFoldDB" id="A0A5N0E3V7"/>
<dbReference type="NCBIfam" id="TIGR01493">
    <property type="entry name" value="HAD-SF-IA-v2"/>
    <property type="match status" value="1"/>
</dbReference>
<sequence length="241" mass="26539">MSGFDPADIRVLTCDIFGTTVDWYTGVSEQAADVFRTAGVDLDAEVFADEWRDMYLPAMQRVRDGERAWVYLDTLHRESLDELLQRHGIGAALDETARRRLVRAWHLLPAWPDAVEGLARLRNRYTLAALSNGGFALLTRLVKAADLPFDCILSAELAQTYKPAAQVYRTAAGLLDVEPEQVLMVAAHSWDIDGASAAGLRTAFLERPGEKGPQQKADRAEDTVSDLSVTSFVELAEALGC</sequence>
<dbReference type="InterPro" id="IPR006439">
    <property type="entry name" value="HAD-SF_hydro_IA"/>
</dbReference>
<dbReference type="GO" id="GO:0019120">
    <property type="term" value="F:hydrolase activity, acting on acid halide bonds, in C-halide compounds"/>
    <property type="evidence" value="ECO:0007669"/>
    <property type="project" value="InterPro"/>
</dbReference>
<dbReference type="PANTHER" id="PTHR43316:SF3">
    <property type="entry name" value="HALOACID DEHALOGENASE, TYPE II (AFU_ORTHOLOGUE AFUA_2G07750)-RELATED"/>
    <property type="match status" value="1"/>
</dbReference>
<keyword evidence="2" id="KW-0378">Hydrolase</keyword>
<dbReference type="Gene3D" id="3.40.50.1000">
    <property type="entry name" value="HAD superfamily/HAD-like"/>
    <property type="match status" value="1"/>
</dbReference>
<dbReference type="InterPro" id="IPR036412">
    <property type="entry name" value="HAD-like_sf"/>
</dbReference>
<dbReference type="Gene3D" id="1.10.150.240">
    <property type="entry name" value="Putative phosphatase, domain 2"/>
    <property type="match status" value="1"/>
</dbReference>